<dbReference type="InterPro" id="IPR006016">
    <property type="entry name" value="UspA"/>
</dbReference>
<comment type="caution">
    <text evidence="2">The sequence shown here is derived from an EMBL/GenBank/DDBJ whole genome shotgun (WGS) entry which is preliminary data.</text>
</comment>
<dbReference type="Gene3D" id="3.40.50.12370">
    <property type="match status" value="1"/>
</dbReference>
<evidence type="ECO:0000259" key="1">
    <source>
        <dbReference type="Pfam" id="PF00582"/>
    </source>
</evidence>
<dbReference type="SUPFAM" id="SSF52402">
    <property type="entry name" value="Adenine nucleotide alpha hydrolases-like"/>
    <property type="match status" value="1"/>
</dbReference>
<gene>
    <name evidence="2" type="ORF">D7Z94_03975</name>
</gene>
<keyword evidence="3" id="KW-1185">Reference proteome</keyword>
<dbReference type="CDD" id="cd00293">
    <property type="entry name" value="USP-like"/>
    <property type="match status" value="1"/>
</dbReference>
<organism evidence="2 3">
    <name type="scientific">Ulvibacterium marinum</name>
    <dbReference type="NCBI Taxonomy" id="2419782"/>
    <lineage>
        <taxon>Bacteria</taxon>
        <taxon>Pseudomonadati</taxon>
        <taxon>Bacteroidota</taxon>
        <taxon>Flavobacteriia</taxon>
        <taxon>Flavobacteriales</taxon>
        <taxon>Flavobacteriaceae</taxon>
        <taxon>Ulvibacterium</taxon>
    </lineage>
</organism>
<dbReference type="AlphaFoldDB" id="A0A3B0CFT1"/>
<proteinExistence type="predicted"/>
<feature type="domain" description="UspA" evidence="1">
    <location>
        <begin position="7"/>
        <end position="143"/>
    </location>
</feature>
<protein>
    <submittedName>
        <fullName evidence="2">Universal stress protein</fullName>
    </submittedName>
</protein>
<name>A0A3B0CFT1_9FLAO</name>
<dbReference type="EMBL" id="RBCJ01000001">
    <property type="protein sequence ID" value="RKN83009.1"/>
    <property type="molecule type" value="Genomic_DNA"/>
</dbReference>
<dbReference type="Proteomes" id="UP000276603">
    <property type="component" value="Unassembled WGS sequence"/>
</dbReference>
<dbReference type="Pfam" id="PF00582">
    <property type="entry name" value="Usp"/>
    <property type="match status" value="1"/>
</dbReference>
<dbReference type="RefSeq" id="WP_120710216.1">
    <property type="nucleotide sequence ID" value="NZ_RBCJ01000001.1"/>
</dbReference>
<evidence type="ECO:0000313" key="3">
    <source>
        <dbReference type="Proteomes" id="UP000276603"/>
    </source>
</evidence>
<reference evidence="2 3" key="1">
    <citation type="submission" date="2018-10" db="EMBL/GenBank/DDBJ databases">
        <title>Ulvibacterium marinum gen. nov., sp. nov., a novel marine bacterium of the family Flavobacteriaceae, isolated from a culture of the green alga Ulva prolifera.</title>
        <authorList>
            <person name="Zhang Z."/>
        </authorList>
    </citation>
    <scope>NUCLEOTIDE SEQUENCE [LARGE SCALE GENOMIC DNA]</scope>
    <source>
        <strain evidence="2 3">CCMM003</strain>
    </source>
</reference>
<evidence type="ECO:0000313" key="2">
    <source>
        <dbReference type="EMBL" id="RKN83009.1"/>
    </source>
</evidence>
<sequence>MKKKQYKIVVLSDLTKSSATILKSAVSIAKMINGRIEVFSVKKPTDIVKMDNQLSAMRTINSEHKTINRKMRNLSDSLSEAYDIRITYSFEFGNVKNEIEEYLTDQKPDLVILGKRKSKTFGLMGDGVTDFILNRHSGAIMIVPHTKPLEPNKEVTLGMLNNPDPSNNLEFAEDLIHYAHKPLKSFKIVKNTSSPPKQPLSKDQKTIEYVFEYSDNIIKNFSTYLSKNNINLLCMDRLTKHSSTKSHLTTSDVKEVMGNLNVSLLISGK</sequence>
<accession>A0A3B0CFT1</accession>
<dbReference type="OrthoDB" id="1198867at2"/>